<dbReference type="Gene3D" id="3.40.50.970">
    <property type="match status" value="2"/>
</dbReference>
<keyword evidence="3" id="KW-0210">Decarboxylase</keyword>
<dbReference type="Gene3D" id="3.30.70.20">
    <property type="match status" value="1"/>
</dbReference>
<keyword evidence="14" id="KW-0670">Pyruvate</keyword>
<dbReference type="NCBIfam" id="TIGR03336">
    <property type="entry name" value="IOR_alpha"/>
    <property type="match status" value="1"/>
</dbReference>
<dbReference type="InterPro" id="IPR017900">
    <property type="entry name" value="4Fe4S_Fe_S_CS"/>
</dbReference>
<dbReference type="GO" id="GO:0050545">
    <property type="term" value="F:sulfopyruvate decarboxylase activity"/>
    <property type="evidence" value="ECO:0007669"/>
    <property type="project" value="UniProtKB-EC"/>
</dbReference>
<dbReference type="InterPro" id="IPR002880">
    <property type="entry name" value="Pyrv_Fd/Flavodoxin_OxRdtase_N"/>
</dbReference>
<evidence type="ECO:0000256" key="8">
    <source>
        <dbReference type="ARBA" id="ARBA00038733"/>
    </source>
</evidence>
<feature type="binding site" evidence="12">
    <location>
        <position position="575"/>
    </location>
    <ligand>
        <name>[4Fe-4S] cluster</name>
        <dbReference type="ChEBI" id="CHEBI:49883"/>
        <label>2</label>
    </ligand>
</feature>
<feature type="domain" description="4Fe-4S ferredoxin-type" evidence="13">
    <location>
        <begin position="554"/>
        <end position="582"/>
    </location>
</feature>
<comment type="subunit">
    <text evidence="11">Heterodimer of the IorA and IorB subunits.</text>
</comment>
<dbReference type="GO" id="GO:0043805">
    <property type="term" value="F:indolepyruvate ferredoxin oxidoreductase activity"/>
    <property type="evidence" value="ECO:0007669"/>
    <property type="project" value="UniProtKB-UniRule"/>
</dbReference>
<keyword evidence="11 12" id="KW-0408">Iron</keyword>
<dbReference type="GO" id="GO:0051539">
    <property type="term" value="F:4 iron, 4 sulfur cluster binding"/>
    <property type="evidence" value="ECO:0007669"/>
    <property type="project" value="UniProtKB-UniRule"/>
</dbReference>
<evidence type="ECO:0000256" key="3">
    <source>
        <dbReference type="ARBA" id="ARBA00022793"/>
    </source>
</evidence>
<evidence type="ECO:0000256" key="1">
    <source>
        <dbReference type="ARBA" id="ARBA00022545"/>
    </source>
</evidence>
<dbReference type="Proteomes" id="UP000239462">
    <property type="component" value="Chromosome"/>
</dbReference>
<dbReference type="SUPFAM" id="SSF52518">
    <property type="entry name" value="Thiamin diphosphate-binding fold (THDP-binding)"/>
    <property type="match status" value="2"/>
</dbReference>
<evidence type="ECO:0000256" key="11">
    <source>
        <dbReference type="PIRNR" id="PIRNR006439"/>
    </source>
</evidence>
<evidence type="ECO:0000259" key="13">
    <source>
        <dbReference type="PROSITE" id="PS51379"/>
    </source>
</evidence>
<feature type="binding site" evidence="12">
    <location>
        <position position="591"/>
    </location>
    <ligand>
        <name>[4Fe-4S] cluster</name>
        <dbReference type="ChEBI" id="CHEBI:49883"/>
        <label>2</label>
    </ligand>
</feature>
<dbReference type="GO" id="GO:0019295">
    <property type="term" value="P:coenzyme M biosynthetic process"/>
    <property type="evidence" value="ECO:0007669"/>
    <property type="project" value="UniProtKB-KW"/>
</dbReference>
<keyword evidence="11" id="KW-0813">Transport</keyword>
<dbReference type="PROSITE" id="PS00198">
    <property type="entry name" value="4FE4S_FER_1"/>
    <property type="match status" value="1"/>
</dbReference>
<evidence type="ECO:0000256" key="6">
    <source>
        <dbReference type="ARBA" id="ARBA00037396"/>
    </source>
</evidence>
<dbReference type="KEGG" id="mmad:MMJJ_07420"/>
<evidence type="ECO:0000256" key="12">
    <source>
        <dbReference type="PIRSR" id="PIRSR006439-50"/>
    </source>
</evidence>
<dbReference type="PIRSF" id="PIRSF006439">
    <property type="entry name" value="Indolepyruvate_ferr_oxidored"/>
    <property type="match status" value="1"/>
</dbReference>
<comment type="function">
    <text evidence="11">Catalyzes the ferredoxin-dependent oxidative decarboxylation of arylpyruvates.</text>
</comment>
<dbReference type="GO" id="GO:0030976">
    <property type="term" value="F:thiamine pyrophosphate binding"/>
    <property type="evidence" value="ECO:0007669"/>
    <property type="project" value="InterPro"/>
</dbReference>
<dbReference type="InterPro" id="IPR017721">
    <property type="entry name" value="IorA"/>
</dbReference>
<keyword evidence="1" id="KW-0174">Coenzyme M biosynthesis</keyword>
<dbReference type="InterPro" id="IPR017896">
    <property type="entry name" value="4Fe4S_Fe-S-bd"/>
</dbReference>
<protein>
    <recommendedName>
        <fullName evidence="11">Indolepyruvate oxidoreductase subunit IorA</fullName>
        <shortName evidence="11">IOR</shortName>
        <ecNumber evidence="11">1.2.7.8</ecNumber>
    </recommendedName>
    <alternativeName>
        <fullName evidence="11">Indolepyruvate ferredoxin oxidoreductase subunit alpha</fullName>
    </alternativeName>
</protein>
<sequence length="612" mass="66600">MNNKHFLMGNEAIAYGAIAAGLQFGAGYPGTPSTEVMETLIKNAKKYNYYVEWSTNEKVALETAIGASFSGASSIVTMKQVGLNVASDPLMSLTYLGIKGPLVLLVTDDPGPHSSQTEQDTRSFGLFSNIPVLDPSNSQEAYEMTKYAFEISKSYETPVILRTTTRVSHRCDDVVLEEIKPSNENIEGFSKSSRWAIFPKLTAKRHPILEKLQKTLSNEFSDSEFNFKTGTGKIGIITSGASYHYVNETISNNKELFSVLKIGTPHPFPENKLLEFTNEVDSIIVVEELDSYLEDQLLQLLGKIGISKPVYGKKNNIFPCCGEYSVDIVKIGINKVLDSLKLQKLEISEKLIDKTDIISLPVRPPNLCAGCMHRTVFYAFKEVSKELKKHNIQTIFSGDIGCYTLGNAPPLELIDTCLCMGAGISIAGGISRTTKNSKNVAFIGDSTFFHSGIPAVINAVYNNADVTIAVLDNRTTAMTGHQPHPGTGKTALGNLTKLIDIEGILKSCGVEFVKTVSADDFSACKEISKEAIDYNGPSAVVFRGNCVSIVKSDKKYAIDKNKCISCKICVERLGCPAITMTGEIPEIMENCTGCGLCKAVCPADAVIEVTKQ</sequence>
<evidence type="ECO:0000256" key="9">
    <source>
        <dbReference type="ARBA" id="ARBA00048551"/>
    </source>
</evidence>
<comment type="pathway">
    <text evidence="7">Cofactor biosynthesis; coenzyme M biosynthesis; sulfoacetaldehyde from phosphoenolpyruvate and sulfite: step 4/4.</text>
</comment>
<evidence type="ECO:0000313" key="16">
    <source>
        <dbReference type="Proteomes" id="UP000239462"/>
    </source>
</evidence>
<comment type="function">
    <text evidence="6">Involved in the biosynthesis of the coenzyme M (2-mercaptoethanesulfonic acid). Catalyzes the decarboxylation of sulfopyruvate to sulfoacetaldehyde.</text>
</comment>
<dbReference type="InterPro" id="IPR029061">
    <property type="entry name" value="THDP-binding"/>
</dbReference>
<feature type="binding site" evidence="12">
    <location>
        <position position="566"/>
    </location>
    <ligand>
        <name>[4Fe-4S] cluster</name>
        <dbReference type="ChEBI" id="CHEBI:49883"/>
        <label>1</label>
    </ligand>
</feature>
<dbReference type="PANTHER" id="PTHR43710:SF6">
    <property type="entry name" value="INDOLEPYRUVATE OXIDOREDUCTASE SUBUNIT IORA"/>
    <property type="match status" value="1"/>
</dbReference>
<dbReference type="Pfam" id="PF02775">
    <property type="entry name" value="TPP_enzyme_C"/>
    <property type="match status" value="1"/>
</dbReference>
<evidence type="ECO:0000256" key="2">
    <source>
        <dbReference type="ARBA" id="ARBA00022723"/>
    </source>
</evidence>
<dbReference type="GO" id="GO:0046872">
    <property type="term" value="F:metal ion binding"/>
    <property type="evidence" value="ECO:0007669"/>
    <property type="project" value="UniProtKB-UniRule"/>
</dbReference>
<feature type="binding site" evidence="12">
    <location>
        <position position="601"/>
    </location>
    <ligand>
        <name>[4Fe-4S] cluster</name>
        <dbReference type="ChEBI" id="CHEBI:49883"/>
        <label>1</label>
    </ligand>
</feature>
<comment type="subunit">
    <text evidence="8">Heterododecamer composed of 6 subunits alpha and 6 subunits beta.</text>
</comment>
<dbReference type="FunFam" id="3.40.50.970:FF:000039">
    <property type="entry name" value="Indolepyruvate oxidoreductase subunit IorA"/>
    <property type="match status" value="1"/>
</dbReference>
<reference evidence="14" key="2">
    <citation type="submission" date="2018-02" db="EMBL/GenBank/DDBJ databases">
        <title>Complete genome sequence of the Methanococcus maripaludis type strain JJ (DSM 2067), a model for selenoprotein synthesis in Archaea.</title>
        <authorList>
            <person name="Poehlein A."/>
            <person name="Heym D."/>
            <person name="Quitzke V."/>
            <person name="Fersch J."/>
            <person name="Daniel R."/>
            <person name="Rother M."/>
        </authorList>
    </citation>
    <scope>NUCLEOTIDE SEQUENCE [LARGE SCALE GENOMIC DNA]</scope>
    <source>
        <strain evidence="14">DSM 2067</strain>
    </source>
</reference>
<dbReference type="GeneID" id="36101832"/>
<keyword evidence="4 11" id="KW-0560">Oxidoreductase</keyword>
<keyword evidence="2 11" id="KW-0479">Metal-binding</keyword>
<evidence type="ECO:0000313" key="14">
    <source>
        <dbReference type="EMBL" id="AVB76153.1"/>
    </source>
</evidence>
<keyword evidence="11 12" id="KW-0004">4Fe-4S</keyword>
<feature type="binding site" evidence="12">
    <location>
        <position position="594"/>
    </location>
    <ligand>
        <name>[4Fe-4S] cluster</name>
        <dbReference type="ChEBI" id="CHEBI:49883"/>
        <label>2</label>
    </ligand>
</feature>
<dbReference type="SUPFAM" id="SSF54862">
    <property type="entry name" value="4Fe-4S ferredoxins"/>
    <property type="match status" value="1"/>
</dbReference>
<evidence type="ECO:0000256" key="7">
    <source>
        <dbReference type="ARBA" id="ARBA00037914"/>
    </source>
</evidence>
<comment type="catalytic activity">
    <reaction evidence="11">
        <text>indole-3-pyruvate + 2 oxidized [2Fe-2S]-[ferredoxin] + CoA = (indol-3-yl)acetyl-CoA + 2 reduced [2Fe-2S]-[ferredoxin] + CO2 + H(+)</text>
        <dbReference type="Rhea" id="RHEA:12645"/>
        <dbReference type="Rhea" id="RHEA-COMP:10000"/>
        <dbReference type="Rhea" id="RHEA-COMP:10001"/>
        <dbReference type="ChEBI" id="CHEBI:15378"/>
        <dbReference type="ChEBI" id="CHEBI:16526"/>
        <dbReference type="ChEBI" id="CHEBI:17640"/>
        <dbReference type="ChEBI" id="CHEBI:33737"/>
        <dbReference type="ChEBI" id="CHEBI:33738"/>
        <dbReference type="ChEBI" id="CHEBI:57271"/>
        <dbReference type="ChEBI" id="CHEBI:57287"/>
        <dbReference type="EC" id="1.2.7.8"/>
    </reaction>
</comment>
<evidence type="ECO:0000313" key="15">
    <source>
        <dbReference type="EMBL" id="MBB6497425.1"/>
    </source>
</evidence>
<dbReference type="RefSeq" id="WP_104837736.1">
    <property type="nucleotide sequence ID" value="NZ_CP026606.1"/>
</dbReference>
<comment type="cofactor">
    <cofactor evidence="11 12">
        <name>[4Fe-4S] cluster</name>
        <dbReference type="ChEBI" id="CHEBI:49883"/>
    </cofactor>
    <text evidence="11 12">Binds 2 [4Fe-4S] clusters. In this family the first cluster has a non-standard and varying [4Fe-4S] binding motif CX(2)CX(2)CX(4-5)CP.</text>
</comment>
<keyword evidence="5" id="KW-0456">Lyase</keyword>
<reference evidence="15 17" key="3">
    <citation type="submission" date="2020-08" db="EMBL/GenBank/DDBJ databases">
        <title>Genomic Encyclopedia of Type Strains, Phase IV (KMG-V): Genome sequencing to study the core and pangenomes of soil and plant-associated prokaryotes.</title>
        <authorList>
            <person name="Whitman W."/>
        </authorList>
    </citation>
    <scope>NUCLEOTIDE SEQUENCE [LARGE SCALE GENOMIC DNA]</scope>
    <source>
        <strain evidence="15 17">D1</strain>
    </source>
</reference>
<feature type="binding site" evidence="12">
    <location>
        <position position="563"/>
    </location>
    <ligand>
        <name>[4Fe-4S] cluster</name>
        <dbReference type="ChEBI" id="CHEBI:49883"/>
        <label>1</label>
    </ligand>
</feature>
<evidence type="ECO:0000313" key="17">
    <source>
        <dbReference type="Proteomes" id="UP000590564"/>
    </source>
</evidence>
<organism evidence="14 16">
    <name type="scientific">Methanococcus maripaludis</name>
    <name type="common">Methanococcus deltae</name>
    <dbReference type="NCBI Taxonomy" id="39152"/>
    <lineage>
        <taxon>Archaea</taxon>
        <taxon>Methanobacteriati</taxon>
        <taxon>Methanobacteriota</taxon>
        <taxon>Methanomada group</taxon>
        <taxon>Methanococci</taxon>
        <taxon>Methanococcales</taxon>
        <taxon>Methanococcaceae</taxon>
        <taxon>Methanococcus</taxon>
    </lineage>
</organism>
<feature type="binding site" evidence="12">
    <location>
        <position position="597"/>
    </location>
    <ligand>
        <name>[4Fe-4S] cluster</name>
        <dbReference type="ChEBI" id="CHEBI:49883"/>
        <label>2</label>
    </ligand>
</feature>
<dbReference type="InterPro" id="IPR011766">
    <property type="entry name" value="TPP_enzyme_TPP-bd"/>
</dbReference>
<dbReference type="EMBL" id="JACHED010000003">
    <property type="protein sequence ID" value="MBB6497425.1"/>
    <property type="molecule type" value="Genomic_DNA"/>
</dbReference>
<dbReference type="PROSITE" id="PS51379">
    <property type="entry name" value="4FE4S_FER_2"/>
    <property type="match status" value="2"/>
</dbReference>
<dbReference type="AlphaFoldDB" id="A0A2L1CA21"/>
<gene>
    <name evidence="15" type="ORF">HNP96_001468</name>
    <name evidence="14" type="ORF">MMJJ_07420</name>
</gene>
<keyword evidence="11 12" id="KW-0411">Iron-sulfur</keyword>
<dbReference type="InterPro" id="IPR045025">
    <property type="entry name" value="HACL1-like"/>
</dbReference>
<dbReference type="EMBL" id="CP026606">
    <property type="protein sequence ID" value="AVB76153.1"/>
    <property type="molecule type" value="Genomic_DNA"/>
</dbReference>
<evidence type="ECO:0000256" key="10">
    <source>
        <dbReference type="ARBA" id="ARBA00060971"/>
    </source>
</evidence>
<dbReference type="PANTHER" id="PTHR43710">
    <property type="entry name" value="2-HYDROXYACYL-COA LYASE"/>
    <property type="match status" value="1"/>
</dbReference>
<feature type="binding site" evidence="12">
    <location>
        <position position="569"/>
    </location>
    <ligand>
        <name>[4Fe-4S] cluster</name>
        <dbReference type="ChEBI" id="CHEBI:49883"/>
        <label>1</label>
    </ligand>
</feature>
<accession>A0A2L1CA21</accession>
<dbReference type="Pfam" id="PF01855">
    <property type="entry name" value="POR_N"/>
    <property type="match status" value="1"/>
</dbReference>
<dbReference type="CDD" id="cd02008">
    <property type="entry name" value="TPP_IOR_alpha"/>
    <property type="match status" value="1"/>
</dbReference>
<evidence type="ECO:0000256" key="5">
    <source>
        <dbReference type="ARBA" id="ARBA00023239"/>
    </source>
</evidence>
<reference evidence="16" key="1">
    <citation type="journal article" date="2018" name="Genome Announc.">
        <title>Complete Genome Sequence of the Methanococcus maripaludis Type Strain JJ (DSM 2067), a Model for Selenoprotein Synthesis in Archaea.</title>
        <authorList>
            <person name="Poehlein A."/>
            <person name="Heym D."/>
            <person name="Quitzke V."/>
            <person name="Fersch J."/>
            <person name="Daniel R."/>
            <person name="Rother M."/>
        </authorList>
    </citation>
    <scope>NUCLEOTIDE SEQUENCE [LARGE SCALE GENOMIC DNA]</scope>
    <source>
        <strain evidence="16">DSM 2067</strain>
    </source>
</reference>
<dbReference type="Proteomes" id="UP000590564">
    <property type="component" value="Unassembled WGS sequence"/>
</dbReference>
<evidence type="ECO:0000256" key="4">
    <source>
        <dbReference type="ARBA" id="ARBA00023002"/>
    </source>
</evidence>
<dbReference type="CDD" id="cd07034">
    <property type="entry name" value="TPP_PYR_PFOR_IOR-alpha_like"/>
    <property type="match status" value="1"/>
</dbReference>
<keyword evidence="11" id="KW-0249">Electron transport</keyword>
<comment type="similarity">
    <text evidence="10">Belongs to the ComD family.</text>
</comment>
<proteinExistence type="inferred from homology"/>
<comment type="catalytic activity">
    <reaction evidence="9">
        <text>3-sulfopyruvate + H(+) = sulfoacetaldehyde + CO2</text>
        <dbReference type="Rhea" id="RHEA:20948"/>
        <dbReference type="ChEBI" id="CHEBI:15378"/>
        <dbReference type="ChEBI" id="CHEBI:16526"/>
        <dbReference type="ChEBI" id="CHEBI:57940"/>
        <dbReference type="ChEBI" id="CHEBI:58246"/>
        <dbReference type="EC" id="4.1.1.79"/>
    </reaction>
</comment>
<dbReference type="EC" id="1.2.7.8" evidence="11"/>
<name>A0A2L1CA21_METMI</name>
<feature type="domain" description="4Fe-4S ferredoxin-type" evidence="13">
    <location>
        <begin position="583"/>
        <end position="612"/>
    </location>
</feature>
<dbReference type="Pfam" id="PF00037">
    <property type="entry name" value="Fer4"/>
    <property type="match status" value="1"/>
</dbReference>